<keyword evidence="3" id="KW-1185">Reference proteome</keyword>
<dbReference type="AlphaFoldDB" id="A0A4Q2RHJ3"/>
<feature type="transmembrane region" description="Helical" evidence="1">
    <location>
        <begin position="954"/>
        <end position="974"/>
    </location>
</feature>
<dbReference type="PANTHER" id="PTHR32063:SF78">
    <property type="entry name" value="ACRB_ACRD_ACRF FAMILY PROTEIN"/>
    <property type="match status" value="1"/>
</dbReference>
<feature type="transmembrane region" description="Helical" evidence="1">
    <location>
        <begin position="908"/>
        <end position="933"/>
    </location>
</feature>
<feature type="transmembrane region" description="Helical" evidence="1">
    <location>
        <begin position="12"/>
        <end position="32"/>
    </location>
</feature>
<dbReference type="PANTHER" id="PTHR32063">
    <property type="match status" value="1"/>
</dbReference>
<dbReference type="RefSeq" id="WP_129218193.1">
    <property type="nucleotide sequence ID" value="NZ_QYBC01000004.1"/>
</dbReference>
<dbReference type="Proteomes" id="UP000289411">
    <property type="component" value="Unassembled WGS sequence"/>
</dbReference>
<keyword evidence="1" id="KW-0812">Transmembrane</keyword>
<feature type="transmembrane region" description="Helical" evidence="1">
    <location>
        <begin position="528"/>
        <end position="545"/>
    </location>
</feature>
<dbReference type="Pfam" id="PF00873">
    <property type="entry name" value="ACR_tran"/>
    <property type="match status" value="1"/>
</dbReference>
<keyword evidence="1" id="KW-1133">Transmembrane helix</keyword>
<evidence type="ECO:0000256" key="1">
    <source>
        <dbReference type="SAM" id="Phobius"/>
    </source>
</evidence>
<feature type="transmembrane region" description="Helical" evidence="1">
    <location>
        <begin position="431"/>
        <end position="460"/>
    </location>
</feature>
<dbReference type="Gene3D" id="1.20.1640.10">
    <property type="entry name" value="Multidrug efflux transporter AcrB transmembrane domain"/>
    <property type="match status" value="2"/>
</dbReference>
<keyword evidence="1" id="KW-0472">Membrane</keyword>
<dbReference type="OrthoDB" id="9807350at2"/>
<dbReference type="InterPro" id="IPR001036">
    <property type="entry name" value="Acrflvin-R"/>
</dbReference>
<feature type="transmembrane region" description="Helical" evidence="1">
    <location>
        <begin position="360"/>
        <end position="381"/>
    </location>
</feature>
<dbReference type="Gene3D" id="3.30.70.1440">
    <property type="entry name" value="Multidrug efflux transporter AcrB pore domain"/>
    <property type="match status" value="1"/>
</dbReference>
<dbReference type="Gene3D" id="3.30.70.1430">
    <property type="entry name" value="Multidrug efflux transporter AcrB pore domain"/>
    <property type="match status" value="2"/>
</dbReference>
<dbReference type="InterPro" id="IPR027463">
    <property type="entry name" value="AcrB_DN_DC_subdom"/>
</dbReference>
<dbReference type="EMBL" id="QYBC01000004">
    <property type="protein sequence ID" value="RYB06258.1"/>
    <property type="molecule type" value="Genomic_DNA"/>
</dbReference>
<dbReference type="Gene3D" id="3.30.2090.10">
    <property type="entry name" value="Multidrug efflux transporter AcrB TolC docking domain, DN and DC subdomains"/>
    <property type="match status" value="2"/>
</dbReference>
<reference evidence="2 3" key="1">
    <citation type="submission" date="2018-09" db="EMBL/GenBank/DDBJ databases">
        <authorList>
            <person name="Grouzdev D.S."/>
            <person name="Krutkina M.S."/>
        </authorList>
    </citation>
    <scope>NUCLEOTIDE SEQUENCE [LARGE SCALE GENOMIC DNA]</scope>
    <source>
        <strain evidence="2 3">RmlP001</strain>
    </source>
</reference>
<accession>A0A4Q2RHJ3</accession>
<name>A0A4Q2RHJ3_9HYPH</name>
<evidence type="ECO:0000313" key="2">
    <source>
        <dbReference type="EMBL" id="RYB06258.1"/>
    </source>
</evidence>
<proteinExistence type="predicted"/>
<dbReference type="Gene3D" id="3.30.70.1320">
    <property type="entry name" value="Multidrug efflux transporter AcrB pore domain like"/>
    <property type="match status" value="1"/>
</dbReference>
<sequence length="1037" mass="109878">MNISAPFIRRPIGTTLLAVGLFLVGAVAYFQLPVASLPAVDFPAIRVNASRPGADPAIMAATVAAPLERRLGEISGLNELTSNSTLGSSSISLQFDLGRNVDDAARDVQAALNAAAADLPGDLPTLPTYRKANSAAFPVIILALTSDTLPVTALYDAADTVIAQKISQVDGVAEVTVNGAAQPAIRVRIDPQRLAAMGLSVDTIRTAIGNANVGQAIGSFDGPELTETLATSDRLSTPEDFAAIVVRAQHGTVVKLGDVATVERGNKSRRSAGWYNKRPSVLLIVTKQPKANVIDTVDRVKALLPELRRWVPAGVDISIFTDRTVTIRAAVDDIQITLLITVALVMGVVLAFLRRATPTLAAGVAVPLSLAGTVACMWVAGFSLDNLSLMAITISVGFVVDDAIVMIENVSRNIERGMKPVAAALLGSRQIGFTVVSISLSLVAAFVPLIFMSGIIGAFFREFSLTLTFAVVVSTLVSLTLTPMLCAHFMKPHDHRPPGVLDRLVEGGLSRLVGGYATSLRVALRHPWLMVLVMVLTVGLTVELFKTTPKGFVPEDDTGLIMGMTEAAADTSFPAMATLQQGLADVILKDPAVDGVGSFIGGGPGGGAVNSGSLFIGLKPEGQRPTAAKVIDRLRRKLAHTPGIRLFMIPVQDLRAGGRGGKGAYQFSLWDADLDELQTWQPRVLARLKAVPGVVDMSTDREQGGLEAEVVIDRPTASRLGVAIQSIDDALSDAFGERQISTIYTQRNQYRVVLEVAPRDQRDPSDLTRIYVPGANGTQVPLAAFATVKRRNAALVVNHQGAFPSVTLSYNLVDGASLETTSDAIRQAVAEMHLPDGLHAEFAGDALVFQQGAGGQGLLVLAALGSIYIILGVLYESLTHPLTILSTLPSAGLGALLALRLVGMELTVIAFIGIILLIGIVKKNGIMLVDFAIHAERDDGMSPRDAIYAACLERFRPILMTTLAALFGAMPIAFGEGVGAELRRPLGVTIMGGLILSQALTLYTTPIIYLGMARLQRLRWPFRRSRRAGKLPLAAGE</sequence>
<dbReference type="SUPFAM" id="SSF82866">
    <property type="entry name" value="Multidrug efflux transporter AcrB transmembrane domain"/>
    <property type="match status" value="2"/>
</dbReference>
<feature type="transmembrane region" description="Helical" evidence="1">
    <location>
        <begin position="466"/>
        <end position="487"/>
    </location>
</feature>
<evidence type="ECO:0000313" key="3">
    <source>
        <dbReference type="Proteomes" id="UP000289411"/>
    </source>
</evidence>
<organism evidence="2 3">
    <name type="scientific">Lichenibacterium ramalinae</name>
    <dbReference type="NCBI Taxonomy" id="2316527"/>
    <lineage>
        <taxon>Bacteria</taxon>
        <taxon>Pseudomonadati</taxon>
        <taxon>Pseudomonadota</taxon>
        <taxon>Alphaproteobacteria</taxon>
        <taxon>Hyphomicrobiales</taxon>
        <taxon>Lichenihabitantaceae</taxon>
        <taxon>Lichenibacterium</taxon>
    </lineage>
</organism>
<feature type="transmembrane region" description="Helical" evidence="1">
    <location>
        <begin position="334"/>
        <end position="353"/>
    </location>
</feature>
<dbReference type="GO" id="GO:0042910">
    <property type="term" value="F:xenobiotic transmembrane transporter activity"/>
    <property type="evidence" value="ECO:0007669"/>
    <property type="project" value="TreeGrafter"/>
</dbReference>
<dbReference type="SUPFAM" id="SSF82693">
    <property type="entry name" value="Multidrug efflux transporter AcrB pore domain, PN1, PN2, PC1 and PC2 subdomains"/>
    <property type="match status" value="3"/>
</dbReference>
<dbReference type="PRINTS" id="PR00702">
    <property type="entry name" value="ACRIFLAVINRP"/>
</dbReference>
<gene>
    <name evidence="2" type="ORF">D3272_05695</name>
</gene>
<reference evidence="2 3" key="2">
    <citation type="submission" date="2019-02" db="EMBL/GenBank/DDBJ databases">
        <title>'Lichenibacterium ramalinii' gen. nov. sp. nov., 'Lichenibacterium minor' gen. nov. sp. nov.</title>
        <authorList>
            <person name="Pankratov T."/>
        </authorList>
    </citation>
    <scope>NUCLEOTIDE SEQUENCE [LARGE SCALE GENOMIC DNA]</scope>
    <source>
        <strain evidence="2 3">RmlP001</strain>
    </source>
</reference>
<feature type="transmembrane region" description="Helical" evidence="1">
    <location>
        <begin position="857"/>
        <end position="875"/>
    </location>
</feature>
<protein>
    <submittedName>
        <fullName evidence="2">Acriflavine resistance protein B</fullName>
    </submittedName>
</protein>
<feature type="transmembrane region" description="Helical" evidence="1">
    <location>
        <begin position="986"/>
        <end position="1010"/>
    </location>
</feature>
<dbReference type="SUPFAM" id="SSF82714">
    <property type="entry name" value="Multidrug efflux transporter AcrB TolC docking domain, DN and DC subdomains"/>
    <property type="match status" value="2"/>
</dbReference>
<comment type="caution">
    <text evidence="2">The sequence shown here is derived from an EMBL/GenBank/DDBJ whole genome shotgun (WGS) entry which is preliminary data.</text>
</comment>
<dbReference type="GO" id="GO:0005886">
    <property type="term" value="C:plasma membrane"/>
    <property type="evidence" value="ECO:0007669"/>
    <property type="project" value="TreeGrafter"/>
</dbReference>